<evidence type="ECO:0000313" key="2">
    <source>
        <dbReference type="EMBL" id="MBB3020626.1"/>
    </source>
</evidence>
<keyword evidence="3" id="KW-1185">Reference proteome</keyword>
<dbReference type="Proteomes" id="UP000532010">
    <property type="component" value="Unassembled WGS sequence"/>
</dbReference>
<dbReference type="EMBL" id="JACHWB010000005">
    <property type="protein sequence ID" value="MBB3020626.1"/>
    <property type="molecule type" value="Genomic_DNA"/>
</dbReference>
<dbReference type="RefSeq" id="WP_183452804.1">
    <property type="nucleotide sequence ID" value="NZ_JACHWB010000005.1"/>
</dbReference>
<protein>
    <submittedName>
        <fullName evidence="2">Uncharacterized protein</fullName>
    </submittedName>
</protein>
<reference evidence="2 3" key="1">
    <citation type="submission" date="2020-08" db="EMBL/GenBank/DDBJ databases">
        <title>The Agave Microbiome: Exploring the role of microbial communities in plant adaptations to desert environments.</title>
        <authorList>
            <person name="Partida-Martinez L.P."/>
        </authorList>
    </citation>
    <scope>NUCLEOTIDE SEQUENCE [LARGE SCALE GENOMIC DNA]</scope>
    <source>
        <strain evidence="2 3">AT3.9</strain>
    </source>
</reference>
<proteinExistence type="predicted"/>
<evidence type="ECO:0000256" key="1">
    <source>
        <dbReference type="SAM" id="Phobius"/>
    </source>
</evidence>
<dbReference type="AlphaFoldDB" id="A0A7W4VPF9"/>
<sequence length="138" mass="14602">MDWNSMLNDLWNIAITIITLMIPIIVPPLVIKLLDKLGADADANRRQAVINAFINGLIGALASRGFKAGDVIPPEVKARVLAETAGYVKQTVPDTLKKLGVPDGNLVDIANTHLPQVLGQFGPAGALIGTMLAAEKKA</sequence>
<comment type="caution">
    <text evidence="2">The sequence shown here is derived from an EMBL/GenBank/DDBJ whole genome shotgun (WGS) entry which is preliminary data.</text>
</comment>
<feature type="transmembrane region" description="Helical" evidence="1">
    <location>
        <begin position="12"/>
        <end position="31"/>
    </location>
</feature>
<organism evidence="2 3">
    <name type="scientific">Microvirga lupini</name>
    <dbReference type="NCBI Taxonomy" id="420324"/>
    <lineage>
        <taxon>Bacteria</taxon>
        <taxon>Pseudomonadati</taxon>
        <taxon>Pseudomonadota</taxon>
        <taxon>Alphaproteobacteria</taxon>
        <taxon>Hyphomicrobiales</taxon>
        <taxon>Methylobacteriaceae</taxon>
        <taxon>Microvirga</taxon>
    </lineage>
</organism>
<keyword evidence="1" id="KW-0812">Transmembrane</keyword>
<evidence type="ECO:0000313" key="3">
    <source>
        <dbReference type="Proteomes" id="UP000532010"/>
    </source>
</evidence>
<gene>
    <name evidence="2" type="ORF">FHR70_003712</name>
</gene>
<accession>A0A7W4VPF9</accession>
<keyword evidence="1" id="KW-1133">Transmembrane helix</keyword>
<name>A0A7W4VPF9_9HYPH</name>
<keyword evidence="1" id="KW-0472">Membrane</keyword>